<dbReference type="PROSITE" id="PS01063">
    <property type="entry name" value="SIGMA70_ECF"/>
    <property type="match status" value="1"/>
</dbReference>
<dbReference type="Pfam" id="PF04542">
    <property type="entry name" value="Sigma70_r2"/>
    <property type="match status" value="1"/>
</dbReference>
<evidence type="ECO:0000256" key="5">
    <source>
        <dbReference type="ARBA" id="ARBA00023163"/>
    </source>
</evidence>
<evidence type="ECO:0000256" key="4">
    <source>
        <dbReference type="ARBA" id="ARBA00023125"/>
    </source>
</evidence>
<evidence type="ECO:0000313" key="10">
    <source>
        <dbReference type="Proteomes" id="UP001596504"/>
    </source>
</evidence>
<dbReference type="InterPro" id="IPR013325">
    <property type="entry name" value="RNA_pol_sigma_r2"/>
</dbReference>
<feature type="domain" description="RNA polymerase sigma factor 70 region 4 type 2" evidence="8">
    <location>
        <begin position="124"/>
        <end position="175"/>
    </location>
</feature>
<reference evidence="10" key="1">
    <citation type="journal article" date="2019" name="Int. J. Syst. Evol. Microbiol.">
        <title>The Global Catalogue of Microorganisms (GCM) 10K type strain sequencing project: providing services to taxonomists for standard genome sequencing and annotation.</title>
        <authorList>
            <consortium name="The Broad Institute Genomics Platform"/>
            <consortium name="The Broad Institute Genome Sequencing Center for Infectious Disease"/>
            <person name="Wu L."/>
            <person name="Ma J."/>
        </authorList>
    </citation>
    <scope>NUCLEOTIDE SEQUENCE [LARGE SCALE GENOMIC DNA]</scope>
    <source>
        <strain evidence="10">WLHS5</strain>
    </source>
</reference>
<dbReference type="SUPFAM" id="SSF88659">
    <property type="entry name" value="Sigma3 and sigma4 domains of RNA polymerase sigma factors"/>
    <property type="match status" value="1"/>
</dbReference>
<feature type="domain" description="RNA polymerase sigma-70 region 2" evidence="7">
    <location>
        <begin position="30"/>
        <end position="94"/>
    </location>
</feature>
<dbReference type="EMBL" id="JBHTCJ010000005">
    <property type="protein sequence ID" value="MFC7342298.1"/>
    <property type="molecule type" value="Genomic_DNA"/>
</dbReference>
<keyword evidence="4 6" id="KW-0238">DNA-binding</keyword>
<dbReference type="InterPro" id="IPR013249">
    <property type="entry name" value="RNA_pol_sigma70_r4_t2"/>
</dbReference>
<dbReference type="RefSeq" id="WP_380668034.1">
    <property type="nucleotide sequence ID" value="NZ_JBHTCJ010000005.1"/>
</dbReference>
<evidence type="ECO:0000313" key="9">
    <source>
        <dbReference type="EMBL" id="MFC7342298.1"/>
    </source>
</evidence>
<evidence type="ECO:0000256" key="2">
    <source>
        <dbReference type="ARBA" id="ARBA00023015"/>
    </source>
</evidence>
<keyword evidence="2 6" id="KW-0805">Transcription regulation</keyword>
<dbReference type="PANTHER" id="PTHR43133">
    <property type="entry name" value="RNA POLYMERASE ECF-TYPE SIGMA FACTO"/>
    <property type="match status" value="1"/>
</dbReference>
<dbReference type="CDD" id="cd06171">
    <property type="entry name" value="Sigma70_r4"/>
    <property type="match status" value="1"/>
</dbReference>
<keyword evidence="10" id="KW-1185">Reference proteome</keyword>
<dbReference type="Pfam" id="PF08281">
    <property type="entry name" value="Sigma70_r4_2"/>
    <property type="match status" value="1"/>
</dbReference>
<dbReference type="PANTHER" id="PTHR43133:SF61">
    <property type="entry name" value="ECF RNA POLYMERASE SIGMA FACTOR SIGC"/>
    <property type="match status" value="1"/>
</dbReference>
<accession>A0ABW2LLR7</accession>
<dbReference type="NCBIfam" id="TIGR02937">
    <property type="entry name" value="sigma70-ECF"/>
    <property type="match status" value="1"/>
</dbReference>
<evidence type="ECO:0000256" key="1">
    <source>
        <dbReference type="ARBA" id="ARBA00010641"/>
    </source>
</evidence>
<proteinExistence type="inferred from homology"/>
<evidence type="ECO:0000259" key="7">
    <source>
        <dbReference type="Pfam" id="PF04542"/>
    </source>
</evidence>
<dbReference type="InterPro" id="IPR007627">
    <property type="entry name" value="RNA_pol_sigma70_r2"/>
</dbReference>
<evidence type="ECO:0000256" key="6">
    <source>
        <dbReference type="RuleBase" id="RU000716"/>
    </source>
</evidence>
<keyword evidence="5 6" id="KW-0804">Transcription</keyword>
<dbReference type="SUPFAM" id="SSF88946">
    <property type="entry name" value="Sigma2 domain of RNA polymerase sigma factors"/>
    <property type="match status" value="1"/>
</dbReference>
<dbReference type="Gene3D" id="1.10.10.10">
    <property type="entry name" value="Winged helix-like DNA-binding domain superfamily/Winged helix DNA-binding domain"/>
    <property type="match status" value="1"/>
</dbReference>
<sequence>MIHSEAEDARVTELALAARSGDRASLEGFVRGTQRDVWRFLAHRAGVRLADDLTQETYLRALKSLRGFSGRSSARSWLLAIARRVVVDQIRHERARPRTAPGVDWERAADRNARDSADFADVVELNALLADLDDDRREALLLTQVLGLSYQEAAEICGCAIGTIRSRVARARAELIDGPGEGTRTSSA</sequence>
<dbReference type="Proteomes" id="UP001596504">
    <property type="component" value="Unassembled WGS sequence"/>
</dbReference>
<dbReference type="InterPro" id="IPR036388">
    <property type="entry name" value="WH-like_DNA-bd_sf"/>
</dbReference>
<dbReference type="InterPro" id="IPR014284">
    <property type="entry name" value="RNA_pol_sigma-70_dom"/>
</dbReference>
<name>A0ABW2LLR7_9PSEU</name>
<protein>
    <recommendedName>
        <fullName evidence="6">RNA polymerase sigma factor</fullName>
    </recommendedName>
</protein>
<evidence type="ECO:0000256" key="3">
    <source>
        <dbReference type="ARBA" id="ARBA00023082"/>
    </source>
</evidence>
<dbReference type="InterPro" id="IPR013324">
    <property type="entry name" value="RNA_pol_sigma_r3/r4-like"/>
</dbReference>
<keyword evidence="3 6" id="KW-0731">Sigma factor</keyword>
<evidence type="ECO:0000259" key="8">
    <source>
        <dbReference type="Pfam" id="PF08281"/>
    </source>
</evidence>
<organism evidence="9 10">
    <name type="scientific">Saccharopolyspora griseoalba</name>
    <dbReference type="NCBI Taxonomy" id="1431848"/>
    <lineage>
        <taxon>Bacteria</taxon>
        <taxon>Bacillati</taxon>
        <taxon>Actinomycetota</taxon>
        <taxon>Actinomycetes</taxon>
        <taxon>Pseudonocardiales</taxon>
        <taxon>Pseudonocardiaceae</taxon>
        <taxon>Saccharopolyspora</taxon>
    </lineage>
</organism>
<gene>
    <name evidence="9" type="ORF">ACFQRI_12870</name>
</gene>
<dbReference type="Gene3D" id="1.10.1740.10">
    <property type="match status" value="1"/>
</dbReference>
<dbReference type="InterPro" id="IPR000838">
    <property type="entry name" value="RNA_pol_sigma70_ECF_CS"/>
</dbReference>
<dbReference type="InterPro" id="IPR039425">
    <property type="entry name" value="RNA_pol_sigma-70-like"/>
</dbReference>
<comment type="caution">
    <text evidence="9">The sequence shown here is derived from an EMBL/GenBank/DDBJ whole genome shotgun (WGS) entry which is preliminary data.</text>
</comment>
<comment type="similarity">
    <text evidence="1 6">Belongs to the sigma-70 factor family. ECF subfamily.</text>
</comment>